<evidence type="ECO:0000313" key="3">
    <source>
        <dbReference type="Proteomes" id="UP001234495"/>
    </source>
</evidence>
<dbReference type="Proteomes" id="UP001234495">
    <property type="component" value="Unassembled WGS sequence"/>
</dbReference>
<sequence>MNTFYLVRHGIKEKSVGDVSLSLTGIKQAKKTADYIKDKQINYIFTSPLQRAKETAKYISAKTKTKVIEDIRLRERANWGDIQGQSFEAFVEIWNKCSINRDYIPPSGISAKQTGQRLEQFIIDCTNQFSNRKTVAVTHGGIITDFMINVFSNEQLRKLHPNFIATQSQLIPECSITVIRYDGHTYDIDDFASFTHLTSD</sequence>
<dbReference type="InterPro" id="IPR029033">
    <property type="entry name" value="His_PPase_superfam"/>
</dbReference>
<dbReference type="InterPro" id="IPR051695">
    <property type="entry name" value="Phosphoglycerate_Mutase"/>
</dbReference>
<reference evidence="2 3" key="1">
    <citation type="submission" date="2023-07" db="EMBL/GenBank/DDBJ databases">
        <title>Genomic Encyclopedia of Type Strains, Phase IV (KMG-IV): sequencing the most valuable type-strain genomes for metagenomic binning, comparative biology and taxonomic classification.</title>
        <authorList>
            <person name="Goeker M."/>
        </authorList>
    </citation>
    <scope>NUCLEOTIDE SEQUENCE [LARGE SCALE GENOMIC DNA]</scope>
    <source>
        <strain evidence="2 3">DSM 29005</strain>
    </source>
</reference>
<dbReference type="InterPro" id="IPR013078">
    <property type="entry name" value="His_Pase_superF_clade-1"/>
</dbReference>
<accession>A0ABT9ZD21</accession>
<dbReference type="PANTHER" id="PTHR46517:SF1">
    <property type="entry name" value="FRUCTOSE-2,6-BISPHOSPHATASE TIGAR"/>
    <property type="match status" value="1"/>
</dbReference>
<protein>
    <submittedName>
        <fullName evidence="2">Broad specificity phosphatase PhoE</fullName>
    </submittedName>
</protein>
<dbReference type="EMBL" id="JAUSUD010000004">
    <property type="protein sequence ID" value="MDQ0230132.1"/>
    <property type="molecule type" value="Genomic_DNA"/>
</dbReference>
<keyword evidence="3" id="KW-1185">Reference proteome</keyword>
<dbReference type="RefSeq" id="WP_307338976.1">
    <property type="nucleotide sequence ID" value="NZ_JAUSUD010000004.1"/>
</dbReference>
<gene>
    <name evidence="2" type="ORF">J2S19_001384</name>
</gene>
<dbReference type="Pfam" id="PF00300">
    <property type="entry name" value="His_Phos_1"/>
    <property type="match status" value="1"/>
</dbReference>
<dbReference type="SMART" id="SM00855">
    <property type="entry name" value="PGAM"/>
    <property type="match status" value="1"/>
</dbReference>
<dbReference type="CDD" id="cd07067">
    <property type="entry name" value="HP_PGM_like"/>
    <property type="match status" value="1"/>
</dbReference>
<comment type="caution">
    <text evidence="2">The sequence shown here is derived from an EMBL/GenBank/DDBJ whole genome shotgun (WGS) entry which is preliminary data.</text>
</comment>
<dbReference type="Gene3D" id="3.40.50.1240">
    <property type="entry name" value="Phosphoglycerate mutase-like"/>
    <property type="match status" value="1"/>
</dbReference>
<keyword evidence="1" id="KW-0378">Hydrolase</keyword>
<proteinExistence type="predicted"/>
<dbReference type="SUPFAM" id="SSF53254">
    <property type="entry name" value="Phosphoglycerate mutase-like"/>
    <property type="match status" value="1"/>
</dbReference>
<evidence type="ECO:0000256" key="1">
    <source>
        <dbReference type="ARBA" id="ARBA00022801"/>
    </source>
</evidence>
<name>A0ABT9ZD21_9BACI</name>
<evidence type="ECO:0000313" key="2">
    <source>
        <dbReference type="EMBL" id="MDQ0230132.1"/>
    </source>
</evidence>
<dbReference type="PANTHER" id="PTHR46517">
    <property type="entry name" value="FRUCTOSE-2,6-BISPHOSPHATASE TIGAR"/>
    <property type="match status" value="1"/>
</dbReference>
<organism evidence="2 3">
    <name type="scientific">Metabacillus malikii</name>
    <dbReference type="NCBI Taxonomy" id="1504265"/>
    <lineage>
        <taxon>Bacteria</taxon>
        <taxon>Bacillati</taxon>
        <taxon>Bacillota</taxon>
        <taxon>Bacilli</taxon>
        <taxon>Bacillales</taxon>
        <taxon>Bacillaceae</taxon>
        <taxon>Metabacillus</taxon>
    </lineage>
</organism>